<dbReference type="PANTHER" id="PTHR44846:SF1">
    <property type="entry name" value="MANNOSYL-D-GLYCERATE TRANSPORT_METABOLISM SYSTEM REPRESSOR MNGR-RELATED"/>
    <property type="match status" value="1"/>
</dbReference>
<dbReference type="PANTHER" id="PTHR44846">
    <property type="entry name" value="MANNOSYL-D-GLYCERATE TRANSPORT/METABOLISM SYSTEM REPRESSOR MNGR-RELATED"/>
    <property type="match status" value="1"/>
</dbReference>
<dbReference type="Gene3D" id="1.10.10.10">
    <property type="entry name" value="Winged helix-like DNA-binding domain superfamily/Winged helix DNA-binding domain"/>
    <property type="match status" value="1"/>
</dbReference>
<dbReference type="Pfam" id="PF07702">
    <property type="entry name" value="UTRA"/>
    <property type="match status" value="1"/>
</dbReference>
<dbReference type="SUPFAM" id="SSF46785">
    <property type="entry name" value="Winged helix' DNA-binding domain"/>
    <property type="match status" value="1"/>
</dbReference>
<dbReference type="InterPro" id="IPR028978">
    <property type="entry name" value="Chorismate_lyase_/UTRA_dom_sf"/>
</dbReference>
<dbReference type="EMBL" id="AP019376">
    <property type="protein sequence ID" value="BBH87468.1"/>
    <property type="molecule type" value="Genomic_DNA"/>
</dbReference>
<sequence length="253" mass="28537">MMTNKNSRIPLYVQVEDTLLARITSGELPPGSQLPTEEELIKEFDVSRTTIRKTIQSLLQQGLVEIRRGKGTFVTLPKITQELTELTGFVEDMQVQGRTPTAKVLGRQIVAANDVVARQLIVPEGTPVVQIYRVRLADNIPVSFDETYLPKELGEKILAENLETDPIFTLLEQKYETPLIEAKYQMEAVAASPVVAEALEIEVGSPIFLIERTSYTEGNRPVDYEKLHYRGDQIRFVTQLARRSTKKAQEHNA</sequence>
<accession>A0A455SJD9</accession>
<dbReference type="PRINTS" id="PR00035">
    <property type="entry name" value="HTHGNTR"/>
</dbReference>
<dbReference type="AlphaFoldDB" id="A0A455SJD9"/>
<keyword evidence="1" id="KW-0805">Transcription regulation</keyword>
<dbReference type="SMART" id="SM00866">
    <property type="entry name" value="UTRA"/>
    <property type="match status" value="1"/>
</dbReference>
<dbReference type="PROSITE" id="PS50949">
    <property type="entry name" value="HTH_GNTR"/>
    <property type="match status" value="1"/>
</dbReference>
<evidence type="ECO:0000313" key="5">
    <source>
        <dbReference type="EMBL" id="BBH87468.1"/>
    </source>
</evidence>
<evidence type="ECO:0000256" key="1">
    <source>
        <dbReference type="ARBA" id="ARBA00023015"/>
    </source>
</evidence>
<dbReference type="InterPro" id="IPR011663">
    <property type="entry name" value="UTRA"/>
</dbReference>
<keyword evidence="2" id="KW-0238">DNA-binding</keyword>
<dbReference type="Pfam" id="PF00392">
    <property type="entry name" value="GntR"/>
    <property type="match status" value="1"/>
</dbReference>
<dbReference type="InterPro" id="IPR036390">
    <property type="entry name" value="WH_DNA-bd_sf"/>
</dbReference>
<dbReference type="FunFam" id="1.10.10.10:FF:000079">
    <property type="entry name" value="GntR family transcriptional regulator"/>
    <property type="match status" value="1"/>
</dbReference>
<dbReference type="GO" id="GO:0003700">
    <property type="term" value="F:DNA-binding transcription factor activity"/>
    <property type="evidence" value="ECO:0007669"/>
    <property type="project" value="InterPro"/>
</dbReference>
<dbReference type="CDD" id="cd07377">
    <property type="entry name" value="WHTH_GntR"/>
    <property type="match status" value="1"/>
</dbReference>
<keyword evidence="3" id="KW-0804">Transcription</keyword>
<dbReference type="GO" id="GO:0045892">
    <property type="term" value="P:negative regulation of DNA-templated transcription"/>
    <property type="evidence" value="ECO:0007669"/>
    <property type="project" value="TreeGrafter"/>
</dbReference>
<dbReference type="SUPFAM" id="SSF64288">
    <property type="entry name" value="Chorismate lyase-like"/>
    <property type="match status" value="1"/>
</dbReference>
<dbReference type="InterPro" id="IPR000524">
    <property type="entry name" value="Tscrpt_reg_HTH_GntR"/>
</dbReference>
<dbReference type="InterPro" id="IPR036388">
    <property type="entry name" value="WH-like_DNA-bd_sf"/>
</dbReference>
<name>A0A455SJD9_9CHLR</name>
<proteinExistence type="predicted"/>
<gene>
    <name evidence="5" type="ORF">KTC_22190</name>
</gene>
<evidence type="ECO:0000256" key="3">
    <source>
        <dbReference type="ARBA" id="ARBA00023163"/>
    </source>
</evidence>
<dbReference type="Gene3D" id="3.40.1410.10">
    <property type="entry name" value="Chorismate lyase-like"/>
    <property type="match status" value="1"/>
</dbReference>
<protein>
    <submittedName>
        <fullName evidence="5">GntR family transcriptional regulator</fullName>
    </submittedName>
</protein>
<evidence type="ECO:0000256" key="2">
    <source>
        <dbReference type="ARBA" id="ARBA00023125"/>
    </source>
</evidence>
<dbReference type="InterPro" id="IPR050679">
    <property type="entry name" value="Bact_HTH_transcr_reg"/>
</dbReference>
<organism evidence="5">
    <name type="scientific">Thermosporothrix sp. COM3</name>
    <dbReference type="NCBI Taxonomy" id="2490863"/>
    <lineage>
        <taxon>Bacteria</taxon>
        <taxon>Bacillati</taxon>
        <taxon>Chloroflexota</taxon>
        <taxon>Ktedonobacteria</taxon>
        <taxon>Ktedonobacterales</taxon>
        <taxon>Thermosporotrichaceae</taxon>
        <taxon>Thermosporothrix</taxon>
    </lineage>
</organism>
<reference evidence="5" key="1">
    <citation type="submission" date="2018-12" db="EMBL/GenBank/DDBJ databases">
        <title>Novel natural products biosynthetic potential of the class Ktedonobacteria.</title>
        <authorList>
            <person name="Zheng Y."/>
            <person name="Saitou A."/>
            <person name="Wang C.M."/>
            <person name="Toyoda A."/>
            <person name="Minakuchi Y."/>
            <person name="Sekiguchi Y."/>
            <person name="Ueda K."/>
            <person name="Takano H."/>
            <person name="Sakai Y."/>
            <person name="Yokota A."/>
            <person name="Yabe S."/>
        </authorList>
    </citation>
    <scope>NUCLEOTIDE SEQUENCE</scope>
    <source>
        <strain evidence="5">COM3</strain>
    </source>
</reference>
<feature type="domain" description="HTH gntR-type" evidence="4">
    <location>
        <begin position="9"/>
        <end position="77"/>
    </location>
</feature>
<dbReference type="SMART" id="SM00345">
    <property type="entry name" value="HTH_GNTR"/>
    <property type="match status" value="1"/>
</dbReference>
<evidence type="ECO:0000259" key="4">
    <source>
        <dbReference type="PROSITE" id="PS50949"/>
    </source>
</evidence>
<dbReference type="GO" id="GO:0003677">
    <property type="term" value="F:DNA binding"/>
    <property type="evidence" value="ECO:0007669"/>
    <property type="project" value="UniProtKB-KW"/>
</dbReference>